<protein>
    <submittedName>
        <fullName evidence="1">Uncharacterized protein</fullName>
    </submittedName>
</protein>
<accession>A0A0G1AWN9</accession>
<dbReference type="EMBL" id="LCED01000041">
    <property type="protein sequence ID" value="KKS65452.1"/>
    <property type="molecule type" value="Genomic_DNA"/>
</dbReference>
<dbReference type="AlphaFoldDB" id="A0A0G1AWN9"/>
<comment type="caution">
    <text evidence="1">The sequence shown here is derived from an EMBL/GenBank/DDBJ whole genome shotgun (WGS) entry which is preliminary data.</text>
</comment>
<evidence type="ECO:0000313" key="2">
    <source>
        <dbReference type="Proteomes" id="UP000033848"/>
    </source>
</evidence>
<name>A0A0G1AWN9_UNCKA</name>
<dbReference type="Proteomes" id="UP000033848">
    <property type="component" value="Unassembled WGS sequence"/>
</dbReference>
<gene>
    <name evidence="1" type="ORF">UV35_C0041G0006</name>
</gene>
<sequence>MFGSPELKKNPDIGWVRRNSANSKEGFHRFFILRAVKGQLKLNEYDLVLRAIEMEKEKLVRPLVLQGVRIIVTED</sequence>
<proteinExistence type="predicted"/>
<organism evidence="1 2">
    <name type="scientific">candidate division WWE3 bacterium GW2011_GWB1_42_6</name>
    <dbReference type="NCBI Taxonomy" id="1619115"/>
    <lineage>
        <taxon>Bacteria</taxon>
        <taxon>Katanobacteria</taxon>
    </lineage>
</organism>
<reference evidence="1 2" key="1">
    <citation type="journal article" date="2015" name="Nature">
        <title>rRNA introns, odd ribosomes, and small enigmatic genomes across a large radiation of phyla.</title>
        <authorList>
            <person name="Brown C.T."/>
            <person name="Hug L.A."/>
            <person name="Thomas B.C."/>
            <person name="Sharon I."/>
            <person name="Castelle C.J."/>
            <person name="Singh A."/>
            <person name="Wilkins M.J."/>
            <person name="Williams K.H."/>
            <person name="Banfield J.F."/>
        </authorList>
    </citation>
    <scope>NUCLEOTIDE SEQUENCE [LARGE SCALE GENOMIC DNA]</scope>
</reference>
<evidence type="ECO:0000313" key="1">
    <source>
        <dbReference type="EMBL" id="KKS65452.1"/>
    </source>
</evidence>